<dbReference type="SMART" id="SM00184">
    <property type="entry name" value="RING"/>
    <property type="match status" value="1"/>
</dbReference>
<dbReference type="AlphaFoldDB" id="A0ABD3XLB2"/>
<dbReference type="InterPro" id="IPR000315">
    <property type="entry name" value="Znf_B-box"/>
</dbReference>
<keyword evidence="2 4" id="KW-0863">Zinc-finger</keyword>
<dbReference type="PANTHER" id="PTHR25462">
    <property type="entry name" value="BONUS, ISOFORM C-RELATED"/>
    <property type="match status" value="1"/>
</dbReference>
<feature type="domain" description="B box-type" evidence="6">
    <location>
        <begin position="106"/>
        <end position="148"/>
    </location>
</feature>
<evidence type="ECO:0000256" key="1">
    <source>
        <dbReference type="ARBA" id="ARBA00022723"/>
    </source>
</evidence>
<dbReference type="SUPFAM" id="SSF57845">
    <property type="entry name" value="B-box zinc-binding domain"/>
    <property type="match status" value="1"/>
</dbReference>
<dbReference type="InterPro" id="IPR013083">
    <property type="entry name" value="Znf_RING/FYVE/PHD"/>
</dbReference>
<evidence type="ECO:0000256" key="2">
    <source>
        <dbReference type="ARBA" id="ARBA00022771"/>
    </source>
</evidence>
<keyword evidence="3" id="KW-0862">Zinc</keyword>
<keyword evidence="8" id="KW-1185">Reference proteome</keyword>
<dbReference type="InterPro" id="IPR017907">
    <property type="entry name" value="Znf_RING_CS"/>
</dbReference>
<dbReference type="InterPro" id="IPR001841">
    <property type="entry name" value="Znf_RING"/>
</dbReference>
<keyword evidence="1" id="KW-0479">Metal-binding</keyword>
<comment type="caution">
    <text evidence="7">The sequence shown here is derived from an EMBL/GenBank/DDBJ whole genome shotgun (WGS) entry which is preliminary data.</text>
</comment>
<dbReference type="PANTHER" id="PTHR25462:SF296">
    <property type="entry name" value="MEIOTIC P26, ISOFORM F"/>
    <property type="match status" value="1"/>
</dbReference>
<evidence type="ECO:0000256" key="4">
    <source>
        <dbReference type="PROSITE-ProRule" id="PRU00024"/>
    </source>
</evidence>
<dbReference type="EMBL" id="JBJQND010000002">
    <property type="protein sequence ID" value="KAL3886979.1"/>
    <property type="molecule type" value="Genomic_DNA"/>
</dbReference>
<dbReference type="Gene3D" id="2.120.10.30">
    <property type="entry name" value="TolB, C-terminal domain"/>
    <property type="match status" value="1"/>
</dbReference>
<evidence type="ECO:0000259" key="6">
    <source>
        <dbReference type="PROSITE" id="PS50119"/>
    </source>
</evidence>
<dbReference type="Proteomes" id="UP001634394">
    <property type="component" value="Unassembled WGS sequence"/>
</dbReference>
<gene>
    <name evidence="7" type="ORF">ACJMK2_026935</name>
</gene>
<evidence type="ECO:0000256" key="3">
    <source>
        <dbReference type="ARBA" id="ARBA00022833"/>
    </source>
</evidence>
<reference evidence="7 8" key="1">
    <citation type="submission" date="2024-11" db="EMBL/GenBank/DDBJ databases">
        <title>Chromosome-level genome assembly of the freshwater bivalve Anodonta woodiana.</title>
        <authorList>
            <person name="Chen X."/>
        </authorList>
    </citation>
    <scope>NUCLEOTIDE SEQUENCE [LARGE SCALE GENOMIC DNA]</scope>
    <source>
        <strain evidence="7">MN2024</strain>
        <tissue evidence="7">Gills</tissue>
    </source>
</reference>
<dbReference type="PROSITE" id="PS00518">
    <property type="entry name" value="ZF_RING_1"/>
    <property type="match status" value="1"/>
</dbReference>
<proteinExistence type="predicted"/>
<dbReference type="SUPFAM" id="SSF57850">
    <property type="entry name" value="RING/U-box"/>
    <property type="match status" value="1"/>
</dbReference>
<dbReference type="Gene3D" id="3.30.160.60">
    <property type="entry name" value="Classic Zinc Finger"/>
    <property type="match status" value="1"/>
</dbReference>
<sequence>MAEEISGTTNEEPMCPICIETIKVPRTLTCLHTFCQHCLSSYIETSDYKLGDEPCFNCPVCQRPTYPPAVENSDLKDWASLFPQNTALLALLGEDKAKVDCLCDPCTSEKRSIIAMGLCVECREYLCEDCINSHKRVRAVKSHRVLSMHDISKHPDVITHLNVSSNCTIHTDKQIEYFCKDHKTVCCVKCSIIDHRSCSEMVDLKTSTKTVLDEDPRDLVEILTRIEGYLMSYMQRNKSNINRLETQTNEIVSSIKNVRAQINELFDTIENEVKQKGRHLYEEEFLKLNDMNQKCQSQLTAVQGSRQLLDAILRLGNETQVFLTARQIKMQLTNYWEQIVKKYKTIESKEKTLTLHESLKTLMSLAADQLATFQTKINVDTLYLDGIFRTPTLDSVIETKCPNRGSTPWYIGSVWLPNGSILLSDYMNDKCCLYSPEQTHLADLTVKDPGNMCFVGDNKVAVSLKKEKKIQFLTCTATITPTRSFTTRYYCGGIAALSEDKLVISGYNDSGNQNYYWSILNTQGKEEYYHEINQKGGRYTFLGVNESKTRLYMSCYYINTVYCFGLDGQVHFVYTNEKLKGPMGIGVDRDNYVYVAGCALNNIHQLLPDGYLIQIITTGIPNKPCTLTFNKSSNRFLLTNEGDMSHKCHMYVLK</sequence>
<dbReference type="InterPro" id="IPR011042">
    <property type="entry name" value="6-blade_b-propeller_TolB-like"/>
</dbReference>
<dbReference type="InterPro" id="IPR018957">
    <property type="entry name" value="Znf_C3HC4_RING-type"/>
</dbReference>
<dbReference type="PROSITE" id="PS50119">
    <property type="entry name" value="ZF_BBOX"/>
    <property type="match status" value="1"/>
</dbReference>
<evidence type="ECO:0000313" key="7">
    <source>
        <dbReference type="EMBL" id="KAL3886979.1"/>
    </source>
</evidence>
<accession>A0ABD3XLB2</accession>
<dbReference type="InterPro" id="IPR047153">
    <property type="entry name" value="TRIM45/56/19-like"/>
</dbReference>
<name>A0ABD3XLB2_SINWO</name>
<feature type="domain" description="RING-type" evidence="5">
    <location>
        <begin position="15"/>
        <end position="62"/>
    </location>
</feature>
<dbReference type="Pfam" id="PF00097">
    <property type="entry name" value="zf-C3HC4"/>
    <property type="match status" value="1"/>
</dbReference>
<dbReference type="SUPFAM" id="SSF101898">
    <property type="entry name" value="NHL repeat"/>
    <property type="match status" value="1"/>
</dbReference>
<dbReference type="PROSITE" id="PS50089">
    <property type="entry name" value="ZF_RING_2"/>
    <property type="match status" value="1"/>
</dbReference>
<dbReference type="GO" id="GO:0008270">
    <property type="term" value="F:zinc ion binding"/>
    <property type="evidence" value="ECO:0007669"/>
    <property type="project" value="UniProtKB-KW"/>
</dbReference>
<protein>
    <submittedName>
        <fullName evidence="7">Uncharacterized protein</fullName>
    </submittedName>
</protein>
<dbReference type="Gene3D" id="3.30.40.10">
    <property type="entry name" value="Zinc/RING finger domain, C3HC4 (zinc finger)"/>
    <property type="match status" value="1"/>
</dbReference>
<evidence type="ECO:0000313" key="8">
    <source>
        <dbReference type="Proteomes" id="UP001634394"/>
    </source>
</evidence>
<evidence type="ECO:0000259" key="5">
    <source>
        <dbReference type="PROSITE" id="PS50089"/>
    </source>
</evidence>
<organism evidence="7 8">
    <name type="scientific">Sinanodonta woodiana</name>
    <name type="common">Chinese pond mussel</name>
    <name type="synonym">Anodonta woodiana</name>
    <dbReference type="NCBI Taxonomy" id="1069815"/>
    <lineage>
        <taxon>Eukaryota</taxon>
        <taxon>Metazoa</taxon>
        <taxon>Spiralia</taxon>
        <taxon>Lophotrochozoa</taxon>
        <taxon>Mollusca</taxon>
        <taxon>Bivalvia</taxon>
        <taxon>Autobranchia</taxon>
        <taxon>Heteroconchia</taxon>
        <taxon>Palaeoheterodonta</taxon>
        <taxon>Unionida</taxon>
        <taxon>Unionoidea</taxon>
        <taxon>Unionidae</taxon>
        <taxon>Unioninae</taxon>
        <taxon>Sinanodonta</taxon>
    </lineage>
</organism>